<dbReference type="EMBL" id="BAAAZO010000005">
    <property type="protein sequence ID" value="GAA3614111.1"/>
    <property type="molecule type" value="Genomic_DNA"/>
</dbReference>
<sequence length="68" mass="7347">MTLPAGLRLPAAQQRARWDAAVPVVQEYPQINGSDLRVELAAQGWHVSDRTAARILSGMKQGVLVPQG</sequence>
<name>A0ABP6ZM05_9ACTN</name>
<protein>
    <recommendedName>
        <fullName evidence="3">Transposase</fullName>
    </recommendedName>
</protein>
<organism evidence="1 2">
    <name type="scientific">Kineosporia mesophila</name>
    <dbReference type="NCBI Taxonomy" id="566012"/>
    <lineage>
        <taxon>Bacteria</taxon>
        <taxon>Bacillati</taxon>
        <taxon>Actinomycetota</taxon>
        <taxon>Actinomycetes</taxon>
        <taxon>Kineosporiales</taxon>
        <taxon>Kineosporiaceae</taxon>
        <taxon>Kineosporia</taxon>
    </lineage>
</organism>
<dbReference type="Proteomes" id="UP001501074">
    <property type="component" value="Unassembled WGS sequence"/>
</dbReference>
<evidence type="ECO:0000313" key="2">
    <source>
        <dbReference type="Proteomes" id="UP001501074"/>
    </source>
</evidence>
<reference evidence="2" key="1">
    <citation type="journal article" date="2019" name="Int. J. Syst. Evol. Microbiol.">
        <title>The Global Catalogue of Microorganisms (GCM) 10K type strain sequencing project: providing services to taxonomists for standard genome sequencing and annotation.</title>
        <authorList>
            <consortium name="The Broad Institute Genomics Platform"/>
            <consortium name="The Broad Institute Genome Sequencing Center for Infectious Disease"/>
            <person name="Wu L."/>
            <person name="Ma J."/>
        </authorList>
    </citation>
    <scope>NUCLEOTIDE SEQUENCE [LARGE SCALE GENOMIC DNA]</scope>
    <source>
        <strain evidence="2">JCM 16902</strain>
    </source>
</reference>
<dbReference type="RefSeq" id="WP_231487629.1">
    <property type="nucleotide sequence ID" value="NZ_BAAAZO010000005.1"/>
</dbReference>
<gene>
    <name evidence="1" type="ORF">GCM10022223_32940</name>
</gene>
<evidence type="ECO:0008006" key="3">
    <source>
        <dbReference type="Google" id="ProtNLM"/>
    </source>
</evidence>
<comment type="caution">
    <text evidence="1">The sequence shown here is derived from an EMBL/GenBank/DDBJ whole genome shotgun (WGS) entry which is preliminary data.</text>
</comment>
<evidence type="ECO:0000313" key="1">
    <source>
        <dbReference type="EMBL" id="GAA3614111.1"/>
    </source>
</evidence>
<keyword evidence="2" id="KW-1185">Reference proteome</keyword>
<proteinExistence type="predicted"/>
<accession>A0ABP6ZM05</accession>